<dbReference type="InterPro" id="IPR023214">
    <property type="entry name" value="HAD_sf"/>
</dbReference>
<dbReference type="FunFam" id="3.40.50.1000:FF:000093">
    <property type="entry name" value="NLI interacting factor-like phosphatase family protein"/>
    <property type="match status" value="1"/>
</dbReference>
<dbReference type="CDD" id="cd07521">
    <property type="entry name" value="HAD_FCP1-like"/>
    <property type="match status" value="1"/>
</dbReference>
<feature type="domain" description="FCP1 homology" evidence="4">
    <location>
        <begin position="99"/>
        <end position="258"/>
    </location>
</feature>
<dbReference type="GO" id="GO:0045055">
    <property type="term" value="P:regulated exocytosis"/>
    <property type="evidence" value="ECO:0007669"/>
    <property type="project" value="TreeGrafter"/>
</dbReference>
<protein>
    <submittedName>
        <fullName evidence="5">CTL2A protein</fullName>
    </submittedName>
</protein>
<dbReference type="PANTHER" id="PTHR31004">
    <property type="entry name" value="TRANSMEMBRANE PROTEIN 79"/>
    <property type="match status" value="1"/>
</dbReference>
<dbReference type="GO" id="GO:0004721">
    <property type="term" value="F:phosphoprotein phosphatase activity"/>
    <property type="evidence" value="ECO:0007669"/>
    <property type="project" value="UniProtKB-KW"/>
</dbReference>
<feature type="region of interest" description="Disordered" evidence="2">
    <location>
        <begin position="349"/>
        <end position="392"/>
    </location>
</feature>
<feature type="non-terminal residue" evidence="5">
    <location>
        <position position="657"/>
    </location>
</feature>
<feature type="transmembrane region" description="Helical" evidence="3">
    <location>
        <begin position="508"/>
        <end position="532"/>
    </location>
</feature>
<dbReference type="PROSITE" id="PS50969">
    <property type="entry name" value="FCP1"/>
    <property type="match status" value="1"/>
</dbReference>
<organism evidence="5 6">
    <name type="scientific">Polypterus senegalus</name>
    <name type="common">Senegal bichir</name>
    <dbReference type="NCBI Taxonomy" id="55291"/>
    <lineage>
        <taxon>Eukaryota</taxon>
        <taxon>Metazoa</taxon>
        <taxon>Chordata</taxon>
        <taxon>Craniata</taxon>
        <taxon>Vertebrata</taxon>
        <taxon>Euteleostomi</taxon>
        <taxon>Actinopterygii</taxon>
        <taxon>Polypteriformes</taxon>
        <taxon>Polypteridae</taxon>
        <taxon>Polypterus</taxon>
    </lineage>
</organism>
<gene>
    <name evidence="5" type="primary">Ctdspl2a</name>
    <name evidence="5" type="ORF">GTO96_0003164</name>
</gene>
<feature type="transmembrane region" description="Helical" evidence="3">
    <location>
        <begin position="619"/>
        <end position="640"/>
    </location>
</feature>
<dbReference type="GO" id="GO:0005765">
    <property type="term" value="C:lysosomal membrane"/>
    <property type="evidence" value="ECO:0007669"/>
    <property type="project" value="TreeGrafter"/>
</dbReference>
<feature type="region of interest" description="Disordered" evidence="2">
    <location>
        <begin position="431"/>
        <end position="455"/>
    </location>
</feature>
<name>A0A8X7XAZ9_POLSE</name>
<evidence type="ECO:0000313" key="5">
    <source>
        <dbReference type="EMBL" id="KAG2464094.1"/>
    </source>
</evidence>
<feature type="non-terminal residue" evidence="5">
    <location>
        <position position="1"/>
    </location>
</feature>
<feature type="transmembrane region" description="Helical" evidence="3">
    <location>
        <begin position="472"/>
        <end position="496"/>
    </location>
</feature>
<keyword evidence="3" id="KW-1133">Transmembrane helix</keyword>
<evidence type="ECO:0000259" key="4">
    <source>
        <dbReference type="PROSITE" id="PS50969"/>
    </source>
</evidence>
<dbReference type="EMBL" id="JAATIS010003638">
    <property type="protein sequence ID" value="KAG2464094.1"/>
    <property type="molecule type" value="Genomic_DNA"/>
</dbReference>
<evidence type="ECO:0000256" key="2">
    <source>
        <dbReference type="SAM" id="MobiDB-lite"/>
    </source>
</evidence>
<sequence>MRLRKRRTVARALSPSYSPLPRTPKSSRKRQVKEEEEELCHAHRSSTKKQPAMQTRSSRKKDSYDDNEGFKTPVRGCSLKVRFDTDSGTPESTVARNIYSPIVKFLTPMKDETLVYSSLSAFPDAQHSFFIHFQDHEYKVYLNLRPFVSEFLERMSHIYEIFVYTSAKKEYGEKILEIMDPYKKLIRHRLYQEDCFCVQGHYIKDLAVLKRDLAKAVIVDNNPYTWPYQLTNVIPIQSWYGNQKDRELQKLVPYLEKLSTLVSSRQPASLRQLKEFDNLTESISDLVHQLQDIDPTRLSFSPFLDLDTQISLAPVSDSPESSVSELNSVSVSAPGSRTSIEILSVEEQCEPATREDGRIKDGQNLESSSSEVSLKVEREAEEEEEEEEEQEELELVTLGMISETSFLDVNKDIDGSVPQNINTRVELHEELASDGAEEEQPFLGNNSWPSSPSPEDTDRGCKKCCLGVRLRLIMSSFAALLLTPCILYGTYMYLPFDPPVCRDLSERIVYAIQCCVVLTLPVILGLLSSAAATLCSATTQDSPAQGATLQQVFVSSSSEHLSLYALNLVALATFLEQGQLRAIPILAGLFGISRLLYWVSLHVCSSLRGFASGLSFCPLLAMSVFNTSCICGLNFLHLLLNHFGSNSSETTATPGTG</sequence>
<feature type="transmembrane region" description="Helical" evidence="3">
    <location>
        <begin position="582"/>
        <end position="599"/>
    </location>
</feature>
<keyword evidence="3" id="KW-0812">Transmembrane</keyword>
<dbReference type="NCBIfam" id="TIGR02251">
    <property type="entry name" value="HIF-SF_euk"/>
    <property type="match status" value="1"/>
</dbReference>
<feature type="compositionally biased region" description="Acidic residues" evidence="2">
    <location>
        <begin position="379"/>
        <end position="392"/>
    </location>
</feature>
<dbReference type="SMART" id="SM00577">
    <property type="entry name" value="CPDc"/>
    <property type="match status" value="1"/>
</dbReference>
<dbReference type="GO" id="GO:0032588">
    <property type="term" value="C:trans-Golgi network membrane"/>
    <property type="evidence" value="ECO:0007669"/>
    <property type="project" value="TreeGrafter"/>
</dbReference>
<accession>A0A8X7XAZ9</accession>
<feature type="compositionally biased region" description="Polar residues" evidence="2">
    <location>
        <begin position="443"/>
        <end position="454"/>
    </location>
</feature>
<dbReference type="InterPro" id="IPR036412">
    <property type="entry name" value="HAD-like_sf"/>
</dbReference>
<dbReference type="InterPro" id="IPR011948">
    <property type="entry name" value="Dullard_phosphatase"/>
</dbReference>
<keyword evidence="1" id="KW-0378">Hydrolase</keyword>
<dbReference type="Pfam" id="PF03031">
    <property type="entry name" value="NIF"/>
    <property type="match status" value="1"/>
</dbReference>
<dbReference type="Proteomes" id="UP000886611">
    <property type="component" value="Unassembled WGS sequence"/>
</dbReference>
<dbReference type="Gene3D" id="3.40.50.1000">
    <property type="entry name" value="HAD superfamily/HAD-like"/>
    <property type="match status" value="1"/>
</dbReference>
<feature type="compositionally biased region" description="Basic and acidic residues" evidence="2">
    <location>
        <begin position="352"/>
        <end position="363"/>
    </location>
</feature>
<evidence type="ECO:0000313" key="6">
    <source>
        <dbReference type="Proteomes" id="UP000886611"/>
    </source>
</evidence>
<dbReference type="InterPro" id="IPR004274">
    <property type="entry name" value="FCP1_dom"/>
</dbReference>
<keyword evidence="3" id="KW-0472">Membrane</keyword>
<reference evidence="5 6" key="1">
    <citation type="journal article" date="2021" name="Cell">
        <title>Tracing the genetic footprints of vertebrate landing in non-teleost ray-finned fishes.</title>
        <authorList>
            <person name="Bi X."/>
            <person name="Wang K."/>
            <person name="Yang L."/>
            <person name="Pan H."/>
            <person name="Jiang H."/>
            <person name="Wei Q."/>
            <person name="Fang M."/>
            <person name="Yu H."/>
            <person name="Zhu C."/>
            <person name="Cai Y."/>
            <person name="He Y."/>
            <person name="Gan X."/>
            <person name="Zeng H."/>
            <person name="Yu D."/>
            <person name="Zhu Y."/>
            <person name="Jiang H."/>
            <person name="Qiu Q."/>
            <person name="Yang H."/>
            <person name="Zhang Y.E."/>
            <person name="Wang W."/>
            <person name="Zhu M."/>
            <person name="He S."/>
            <person name="Zhang G."/>
        </authorList>
    </citation>
    <scope>NUCLEOTIDE SEQUENCE [LARGE SCALE GENOMIC DNA]</scope>
    <source>
        <strain evidence="5">Bchr_013</strain>
    </source>
</reference>
<dbReference type="SUPFAM" id="SSF56784">
    <property type="entry name" value="HAD-like"/>
    <property type="match status" value="1"/>
</dbReference>
<dbReference type="AlphaFoldDB" id="A0A8X7XAZ9"/>
<feature type="region of interest" description="Disordered" evidence="2">
    <location>
        <begin position="1"/>
        <end position="69"/>
    </location>
</feature>
<dbReference type="PANTHER" id="PTHR31004:SF3">
    <property type="entry name" value="TRANSMEMBRANE PROTEIN 79"/>
    <property type="match status" value="1"/>
</dbReference>
<keyword evidence="1" id="KW-0904">Protein phosphatase</keyword>
<evidence type="ECO:0000256" key="3">
    <source>
        <dbReference type="SAM" id="Phobius"/>
    </source>
</evidence>
<keyword evidence="6" id="KW-1185">Reference proteome</keyword>
<evidence type="ECO:0000256" key="1">
    <source>
        <dbReference type="ARBA" id="ARBA00022912"/>
    </source>
</evidence>
<comment type="caution">
    <text evidence="5">The sequence shown here is derived from an EMBL/GenBank/DDBJ whole genome shotgun (WGS) entry which is preliminary data.</text>
</comment>
<proteinExistence type="predicted"/>